<evidence type="ECO:0000256" key="6">
    <source>
        <dbReference type="ARBA" id="ARBA00022801"/>
    </source>
</evidence>
<dbReference type="Proteomes" id="UP000198287">
    <property type="component" value="Unassembled WGS sequence"/>
</dbReference>
<dbReference type="OrthoDB" id="76293at2759"/>
<reference evidence="10 11" key="1">
    <citation type="submission" date="2015-12" db="EMBL/GenBank/DDBJ databases">
        <title>The genome of Folsomia candida.</title>
        <authorList>
            <person name="Faddeeva A."/>
            <person name="Derks M.F."/>
            <person name="Anvar Y."/>
            <person name="Smit S."/>
            <person name="Van Straalen N."/>
            <person name="Roelofs D."/>
        </authorList>
    </citation>
    <scope>NUCLEOTIDE SEQUENCE [LARGE SCALE GENOMIC DNA]</scope>
    <source>
        <strain evidence="10 11">VU population</strain>
        <tissue evidence="10">Whole body</tissue>
    </source>
</reference>
<comment type="caution">
    <text evidence="10">The sequence shown here is derived from an EMBL/GenBank/DDBJ whole genome shotgun (WGS) entry which is preliminary data.</text>
</comment>
<protein>
    <submittedName>
        <fullName evidence="10">Leucine aminopeptidase A</fullName>
    </submittedName>
</protein>
<evidence type="ECO:0000256" key="8">
    <source>
        <dbReference type="ARBA" id="ARBA00043962"/>
    </source>
</evidence>
<keyword evidence="4" id="KW-0479">Metal-binding</keyword>
<evidence type="ECO:0000259" key="9">
    <source>
        <dbReference type="Pfam" id="PF04389"/>
    </source>
</evidence>
<organism evidence="10 11">
    <name type="scientific">Folsomia candida</name>
    <name type="common">Springtail</name>
    <dbReference type="NCBI Taxonomy" id="158441"/>
    <lineage>
        <taxon>Eukaryota</taxon>
        <taxon>Metazoa</taxon>
        <taxon>Ecdysozoa</taxon>
        <taxon>Arthropoda</taxon>
        <taxon>Hexapoda</taxon>
        <taxon>Collembola</taxon>
        <taxon>Entomobryomorpha</taxon>
        <taxon>Isotomoidea</taxon>
        <taxon>Isotomidae</taxon>
        <taxon>Proisotominae</taxon>
        <taxon>Folsomia</taxon>
    </lineage>
</organism>
<dbReference type="SUPFAM" id="SSF53187">
    <property type="entry name" value="Zn-dependent exopeptidases"/>
    <property type="match status" value="1"/>
</dbReference>
<dbReference type="GO" id="GO:0008235">
    <property type="term" value="F:metalloexopeptidase activity"/>
    <property type="evidence" value="ECO:0007669"/>
    <property type="project" value="InterPro"/>
</dbReference>
<dbReference type="AlphaFoldDB" id="A0A226DH75"/>
<comment type="similarity">
    <text evidence="8">Belongs to the peptidase M28 family. M28E subfamily.</text>
</comment>
<dbReference type="GO" id="GO:0046872">
    <property type="term" value="F:metal ion binding"/>
    <property type="evidence" value="ECO:0007669"/>
    <property type="project" value="UniProtKB-KW"/>
</dbReference>
<evidence type="ECO:0000256" key="7">
    <source>
        <dbReference type="ARBA" id="ARBA00022833"/>
    </source>
</evidence>
<evidence type="ECO:0000256" key="4">
    <source>
        <dbReference type="ARBA" id="ARBA00022723"/>
    </source>
</evidence>
<dbReference type="InterPro" id="IPR007484">
    <property type="entry name" value="Peptidase_M28"/>
</dbReference>
<keyword evidence="2 10" id="KW-0031">Aminopeptidase</keyword>
<proteinExistence type="inferred from homology"/>
<dbReference type="PANTHER" id="PTHR12147:SF56">
    <property type="entry name" value="AMINOPEPTIDASE YDR415C-RELATED"/>
    <property type="match status" value="1"/>
</dbReference>
<accession>A0A226DH75</accession>
<dbReference type="GO" id="GO:0006508">
    <property type="term" value="P:proteolysis"/>
    <property type="evidence" value="ECO:0007669"/>
    <property type="project" value="UniProtKB-KW"/>
</dbReference>
<dbReference type="Pfam" id="PF04389">
    <property type="entry name" value="Peptidase_M28"/>
    <property type="match status" value="1"/>
</dbReference>
<dbReference type="PANTHER" id="PTHR12147">
    <property type="entry name" value="METALLOPEPTIDASE M28 FAMILY MEMBER"/>
    <property type="match status" value="1"/>
</dbReference>
<evidence type="ECO:0000256" key="5">
    <source>
        <dbReference type="ARBA" id="ARBA00022729"/>
    </source>
</evidence>
<evidence type="ECO:0000256" key="2">
    <source>
        <dbReference type="ARBA" id="ARBA00022438"/>
    </source>
</evidence>
<keyword evidence="5" id="KW-0732">Signal</keyword>
<dbReference type="GO" id="GO:0004177">
    <property type="term" value="F:aminopeptidase activity"/>
    <property type="evidence" value="ECO:0007669"/>
    <property type="project" value="UniProtKB-KW"/>
</dbReference>
<gene>
    <name evidence="10" type="ORF">Fcan01_20831</name>
</gene>
<dbReference type="Gene3D" id="3.40.630.10">
    <property type="entry name" value="Zn peptidases"/>
    <property type="match status" value="1"/>
</dbReference>
<keyword evidence="7" id="KW-0862">Zinc</keyword>
<dbReference type="InterPro" id="IPR045175">
    <property type="entry name" value="M28_fam"/>
</dbReference>
<sequence>MRVLKFKFPSLLIPAIPETLRYHELIADALKNIRTSRIKNFIDRLDDFPNRYCNNSNGVAAQKWLEETVKAAVNETRYRGRVTVRNFVHSWPQNSIIVRIEGSHIVLRHDVVILGAHFDSINIDDPMNGIAPGSDDNGSGSATVLEALRIIIASGIVPRRSIEFQWYAAEEIGRRGSMDIAEDYADRRVKVVAMLNFDVVGFREGPNQIGIVTDYTSPKLSTFVRLVVDRYCAYPWINIQCGYACSDHASFTHHGFHASDGSEYPENPDFHTLKDTLDKVSFDKIAEFVKLAVAAVIEIAEVGKR</sequence>
<evidence type="ECO:0000313" key="11">
    <source>
        <dbReference type="Proteomes" id="UP000198287"/>
    </source>
</evidence>
<dbReference type="EMBL" id="LNIX01000019">
    <property type="protein sequence ID" value="OXA44308.1"/>
    <property type="molecule type" value="Genomic_DNA"/>
</dbReference>
<comment type="cofactor">
    <cofactor evidence="1">
        <name>Zn(2+)</name>
        <dbReference type="ChEBI" id="CHEBI:29105"/>
    </cofactor>
</comment>
<dbReference type="OMA" id="QPFSEFH"/>
<evidence type="ECO:0000256" key="1">
    <source>
        <dbReference type="ARBA" id="ARBA00001947"/>
    </source>
</evidence>
<evidence type="ECO:0000256" key="3">
    <source>
        <dbReference type="ARBA" id="ARBA00022670"/>
    </source>
</evidence>
<evidence type="ECO:0000313" key="10">
    <source>
        <dbReference type="EMBL" id="OXA44308.1"/>
    </source>
</evidence>
<feature type="domain" description="Peptidase M28" evidence="9">
    <location>
        <begin position="96"/>
        <end position="294"/>
    </location>
</feature>
<keyword evidence="11" id="KW-1185">Reference proteome</keyword>
<keyword evidence="3" id="KW-0645">Protease</keyword>
<name>A0A226DH75_FOLCA</name>
<keyword evidence="6" id="KW-0378">Hydrolase</keyword>